<dbReference type="GO" id="GO:0005509">
    <property type="term" value="F:calcium ion binding"/>
    <property type="evidence" value="ECO:0007669"/>
    <property type="project" value="UniProtKB-UniRule"/>
</dbReference>
<evidence type="ECO:0000313" key="11">
    <source>
        <dbReference type="Proteomes" id="UP000539920"/>
    </source>
</evidence>
<dbReference type="GO" id="GO:0016339">
    <property type="term" value="P:calcium-dependent cell-cell adhesion via plasma membrane cell adhesion molecules"/>
    <property type="evidence" value="ECO:0007669"/>
    <property type="project" value="TreeGrafter"/>
</dbReference>
<evidence type="ECO:0000256" key="1">
    <source>
        <dbReference type="ARBA" id="ARBA00004236"/>
    </source>
</evidence>
<dbReference type="PROSITE" id="PS00232">
    <property type="entry name" value="CADHERIN_1"/>
    <property type="match status" value="3"/>
</dbReference>
<comment type="subcellular location">
    <subcellularLocation>
        <location evidence="1">Cell membrane</location>
    </subcellularLocation>
</comment>
<dbReference type="GO" id="GO:0016477">
    <property type="term" value="P:cell migration"/>
    <property type="evidence" value="ECO:0007669"/>
    <property type="project" value="TreeGrafter"/>
</dbReference>
<dbReference type="InterPro" id="IPR002126">
    <property type="entry name" value="Cadherin-like_dom"/>
</dbReference>
<evidence type="ECO:0000256" key="6">
    <source>
        <dbReference type="ARBA" id="ARBA00023136"/>
    </source>
</evidence>
<dbReference type="FunFam" id="2.60.40.60:FF:000163">
    <property type="entry name" value="Cadherin 17"/>
    <property type="match status" value="1"/>
</dbReference>
<dbReference type="GO" id="GO:0034332">
    <property type="term" value="P:adherens junction organization"/>
    <property type="evidence" value="ECO:0007669"/>
    <property type="project" value="TreeGrafter"/>
</dbReference>
<dbReference type="SMART" id="SM00112">
    <property type="entry name" value="CA"/>
    <property type="match status" value="6"/>
</dbReference>
<dbReference type="GO" id="GO:0008013">
    <property type="term" value="F:beta-catenin binding"/>
    <property type="evidence" value="ECO:0007669"/>
    <property type="project" value="TreeGrafter"/>
</dbReference>
<dbReference type="FunFam" id="2.60.40.60:FF:000183">
    <property type="entry name" value="Cadherin 17"/>
    <property type="match status" value="1"/>
</dbReference>
<protein>
    <submittedName>
        <fullName evidence="10">CAD17 protein</fullName>
    </submittedName>
</protein>
<dbReference type="GO" id="GO:0007043">
    <property type="term" value="P:cell-cell junction assembly"/>
    <property type="evidence" value="ECO:0007669"/>
    <property type="project" value="TreeGrafter"/>
</dbReference>
<dbReference type="Proteomes" id="UP000539920">
    <property type="component" value="Unassembled WGS sequence"/>
</dbReference>
<evidence type="ECO:0000256" key="2">
    <source>
        <dbReference type="ARBA" id="ARBA00022475"/>
    </source>
</evidence>
<dbReference type="CDD" id="cd11304">
    <property type="entry name" value="Cadherin_repeat"/>
    <property type="match status" value="6"/>
</dbReference>
<name>A0A7L0Y9V3_9PASE</name>
<dbReference type="PANTHER" id="PTHR24027:SF419">
    <property type="entry name" value="CADHERIN-17"/>
    <property type="match status" value="1"/>
</dbReference>
<sequence length="748" mass="84448">TGPLKDMNFAVQEGGGPRILYQFKLESPAVSFRMSGEKAGIIDIEPRIGILYINGSLDWETKQVHKLQVESLDENGNRVKGPYAVTIYVEDINDNPPEFNQTKYYGVVRQNSRPGKPFMYVHATDRDDPTTPHAQLSYNILHHFPNPYAEMLFQIDNATGAISPSRKGSYYLDPQKQDNFILVVSVKDMAGTTTNAFTSSVDVIITVKESLWKAPPIIHIKENSTQIHPVNISKVQSNEPGVIYDIFEKEKLPRLPFSISENGDIYVTQPLDREEKDTYSFFVVSKDNTGELVDKPLQIHVIVEDINDNPPVCQQDLTVIEVQENEMGGSNIGTVFATDMDKKDTLNSRLHFQIQSQEPEFPSSNLFYIQQDTGTLQLTGRSLNKRDSAKYFLKVLVTDLKFETICDVEVHVIDINDQIPIFKISDYGSVSVAEDIPIGSVILEIEATDGDEPATGSSLIIYQVKEGDPNNTFIIETDSETNRGFIRINKAPDFETIPVYNLVINATNPEPLVEGVHYNSSSLTMLKVFVTNVDEPPVFRKPFYRTEVSEDIPVNTLLMTVEAYDPEGDSVRLSKVFLKDMQRKYAQYLACGKILFLQKSYLLVEEIYSIEVVVSELNNAGQKSKVSLTLHLRDVNDNYPQIATDYPTFFCYPVSGGERTLIRATDADEQFFYSKFTFSLADEMNTRNNWEISKFNATHAYLSPKHGNFEEKVYDVPIILNDNGKPPLENKVNLKVSICKCSSENSCF</sequence>
<dbReference type="GO" id="GO:0045296">
    <property type="term" value="F:cadherin binding"/>
    <property type="evidence" value="ECO:0007669"/>
    <property type="project" value="TreeGrafter"/>
</dbReference>
<accession>A0A7L0Y9V3</accession>
<dbReference type="FunFam" id="2.60.40.60:FF:000019">
    <property type="entry name" value="Cadherin 2"/>
    <property type="match status" value="1"/>
</dbReference>
<keyword evidence="5" id="KW-0130">Cell adhesion</keyword>
<dbReference type="PANTHER" id="PTHR24027">
    <property type="entry name" value="CADHERIN-23"/>
    <property type="match status" value="1"/>
</dbReference>
<dbReference type="GO" id="GO:0005912">
    <property type="term" value="C:adherens junction"/>
    <property type="evidence" value="ECO:0007669"/>
    <property type="project" value="TreeGrafter"/>
</dbReference>
<feature type="domain" description="Cadherin" evidence="9">
    <location>
        <begin position="424"/>
        <end position="539"/>
    </location>
</feature>
<dbReference type="InterPro" id="IPR039808">
    <property type="entry name" value="Cadherin"/>
</dbReference>
<dbReference type="InterPro" id="IPR015919">
    <property type="entry name" value="Cadherin-like_sf"/>
</dbReference>
<evidence type="ECO:0000256" key="4">
    <source>
        <dbReference type="ARBA" id="ARBA00022837"/>
    </source>
</evidence>
<dbReference type="FunFam" id="2.60.40.60:FF:000011">
    <property type="entry name" value="Cadherin 1"/>
    <property type="match status" value="1"/>
</dbReference>
<dbReference type="GO" id="GO:0000902">
    <property type="term" value="P:cell morphogenesis"/>
    <property type="evidence" value="ECO:0007669"/>
    <property type="project" value="TreeGrafter"/>
</dbReference>
<dbReference type="PROSITE" id="PS50268">
    <property type="entry name" value="CADHERIN_2"/>
    <property type="match status" value="6"/>
</dbReference>
<dbReference type="InterPro" id="IPR020894">
    <property type="entry name" value="Cadherin_CS"/>
</dbReference>
<dbReference type="Gene3D" id="2.60.40.60">
    <property type="entry name" value="Cadherins"/>
    <property type="match status" value="7"/>
</dbReference>
<comment type="caution">
    <text evidence="10">The sequence shown here is derived from an EMBL/GenBank/DDBJ whole genome shotgun (WGS) entry which is preliminary data.</text>
</comment>
<dbReference type="Pfam" id="PF00028">
    <property type="entry name" value="Cadherin"/>
    <property type="match status" value="4"/>
</dbReference>
<feature type="non-terminal residue" evidence="10">
    <location>
        <position position="748"/>
    </location>
</feature>
<keyword evidence="11" id="KW-1185">Reference proteome</keyword>
<keyword evidence="2" id="KW-1003">Cell membrane</keyword>
<evidence type="ECO:0000256" key="5">
    <source>
        <dbReference type="ARBA" id="ARBA00022889"/>
    </source>
</evidence>
<feature type="domain" description="Cadherin" evidence="9">
    <location>
        <begin position="540"/>
        <end position="649"/>
    </location>
</feature>
<dbReference type="GO" id="GO:0016342">
    <property type="term" value="C:catenin complex"/>
    <property type="evidence" value="ECO:0007669"/>
    <property type="project" value="TreeGrafter"/>
</dbReference>
<keyword evidence="3" id="KW-0677">Repeat</keyword>
<dbReference type="PRINTS" id="PR00205">
    <property type="entry name" value="CADHERIN"/>
</dbReference>
<feature type="non-terminal residue" evidence="10">
    <location>
        <position position="1"/>
    </location>
</feature>
<gene>
    <name evidence="10" type="primary">Cdh17</name>
    <name evidence="10" type="ORF">PLONIG_R05336</name>
</gene>
<dbReference type="GO" id="GO:0007156">
    <property type="term" value="P:homophilic cell adhesion via plasma membrane adhesion molecules"/>
    <property type="evidence" value="ECO:0007669"/>
    <property type="project" value="InterPro"/>
</dbReference>
<dbReference type="GO" id="GO:0044331">
    <property type="term" value="P:cell-cell adhesion mediated by cadherin"/>
    <property type="evidence" value="ECO:0007669"/>
    <property type="project" value="TreeGrafter"/>
</dbReference>
<evidence type="ECO:0000256" key="7">
    <source>
        <dbReference type="ARBA" id="ARBA00023180"/>
    </source>
</evidence>
<keyword evidence="6" id="KW-0472">Membrane</keyword>
<organism evidence="10 11">
    <name type="scientific">Ploceus nigricollis</name>
    <dbReference type="NCBI Taxonomy" id="441696"/>
    <lineage>
        <taxon>Eukaryota</taxon>
        <taxon>Metazoa</taxon>
        <taxon>Chordata</taxon>
        <taxon>Craniata</taxon>
        <taxon>Vertebrata</taxon>
        <taxon>Euteleostomi</taxon>
        <taxon>Archelosauria</taxon>
        <taxon>Archosauria</taxon>
        <taxon>Dinosauria</taxon>
        <taxon>Saurischia</taxon>
        <taxon>Theropoda</taxon>
        <taxon>Coelurosauria</taxon>
        <taxon>Aves</taxon>
        <taxon>Neognathae</taxon>
        <taxon>Neoaves</taxon>
        <taxon>Telluraves</taxon>
        <taxon>Australaves</taxon>
        <taxon>Passeriformes</taxon>
        <taxon>Passeroidea</taxon>
        <taxon>Ploceidae</taxon>
        <taxon>Ploceinae</taxon>
        <taxon>Ploceus</taxon>
    </lineage>
</organism>
<feature type="domain" description="Cadherin" evidence="9">
    <location>
        <begin position="314"/>
        <end position="422"/>
    </location>
</feature>
<feature type="domain" description="Cadherin" evidence="9">
    <location>
        <begin position="100"/>
        <end position="313"/>
    </location>
</feature>
<evidence type="ECO:0000313" key="10">
    <source>
        <dbReference type="EMBL" id="NXM13274.1"/>
    </source>
</evidence>
<feature type="domain" description="Cadherin" evidence="9">
    <location>
        <begin position="662"/>
        <end position="748"/>
    </location>
</feature>
<keyword evidence="7" id="KW-0325">Glycoprotein</keyword>
<dbReference type="AlphaFoldDB" id="A0A7L0Y9V3"/>
<feature type="domain" description="Cadherin" evidence="9">
    <location>
        <begin position="6"/>
        <end position="99"/>
    </location>
</feature>
<proteinExistence type="predicted"/>
<evidence type="ECO:0000259" key="9">
    <source>
        <dbReference type="PROSITE" id="PS50268"/>
    </source>
</evidence>
<evidence type="ECO:0000256" key="8">
    <source>
        <dbReference type="PROSITE-ProRule" id="PRU00043"/>
    </source>
</evidence>
<evidence type="ECO:0000256" key="3">
    <source>
        <dbReference type="ARBA" id="ARBA00022737"/>
    </source>
</evidence>
<dbReference type="GO" id="GO:0009986">
    <property type="term" value="C:cell surface"/>
    <property type="evidence" value="ECO:0007669"/>
    <property type="project" value="UniProtKB-ARBA"/>
</dbReference>
<dbReference type="FunFam" id="2.60.40.60:FF:000188">
    <property type="entry name" value="Cadherin 17"/>
    <property type="match status" value="1"/>
</dbReference>
<dbReference type="EMBL" id="VXBC01003344">
    <property type="protein sequence ID" value="NXM13274.1"/>
    <property type="molecule type" value="Genomic_DNA"/>
</dbReference>
<reference evidence="10 11" key="1">
    <citation type="submission" date="2019-09" db="EMBL/GenBank/DDBJ databases">
        <title>Bird 10,000 Genomes (B10K) Project - Family phase.</title>
        <authorList>
            <person name="Zhang G."/>
        </authorList>
    </citation>
    <scope>NUCLEOTIDE SEQUENCE [LARGE SCALE GENOMIC DNA]</scope>
    <source>
        <strain evidence="10">B10K-DU-001-79</strain>
        <tissue evidence="10">Muscle</tissue>
    </source>
</reference>
<keyword evidence="4 8" id="KW-0106">Calcium</keyword>
<dbReference type="SUPFAM" id="SSF49313">
    <property type="entry name" value="Cadherin-like"/>
    <property type="match status" value="7"/>
</dbReference>